<dbReference type="KEGG" id="pchm:VFPPC_04241"/>
<name>A0A179FQP9_METCM</name>
<evidence type="ECO:0000313" key="3">
    <source>
        <dbReference type="Proteomes" id="UP000078397"/>
    </source>
</evidence>
<dbReference type="Pfam" id="PF24494">
    <property type="entry name" value="DUF7587"/>
    <property type="match status" value="1"/>
</dbReference>
<dbReference type="Proteomes" id="UP000078397">
    <property type="component" value="Unassembled WGS sequence"/>
</dbReference>
<gene>
    <name evidence="2" type="ORF">VFPPC_04241</name>
</gene>
<dbReference type="OrthoDB" id="4152607at2759"/>
<proteinExistence type="predicted"/>
<dbReference type="InterPro" id="IPR056009">
    <property type="entry name" value="DUF7587"/>
</dbReference>
<dbReference type="STRING" id="1380566.A0A179FQP9"/>
<accession>A0A179FQP9</accession>
<dbReference type="RefSeq" id="XP_018144762.1">
    <property type="nucleotide sequence ID" value="XM_018283625.1"/>
</dbReference>
<sequence>MDGLTTRLNKLSIGPRTHIGFADGLPDEVPFCPPVELTSRLHDTPRYLFRVYSKASAGENTNECMKSIDALENNLTDIFARDDASKTALTLNEHLRWKEKSYGDPFISWTTSILVAIQYAIYKHKKDPTPLRKIHLCIIDTTLFRSGVFMRDLDLMEEFHDKVPGDHSIVVKDRKHTWKERGLNDFCHLRKKQHKFYSGVYYFGEYLSQGQTNIKGRSCTVTCDRIINDHLFSLIPSFKVELKDPRAYWADAVVKFRESFYRTEEPASTNGSEFEGAVMIALQYGKMWFLPILANLLAMRPRMPRDFGILLRILDLFSDELIRSLSSEDTKVVANKNIPEVLAFRNIVCDIRRYYYAECADASVRSMKDATN</sequence>
<dbReference type="GeneID" id="28847619"/>
<organism evidence="2 3">
    <name type="scientific">Pochonia chlamydosporia 170</name>
    <dbReference type="NCBI Taxonomy" id="1380566"/>
    <lineage>
        <taxon>Eukaryota</taxon>
        <taxon>Fungi</taxon>
        <taxon>Dikarya</taxon>
        <taxon>Ascomycota</taxon>
        <taxon>Pezizomycotina</taxon>
        <taxon>Sordariomycetes</taxon>
        <taxon>Hypocreomycetidae</taxon>
        <taxon>Hypocreales</taxon>
        <taxon>Clavicipitaceae</taxon>
        <taxon>Pochonia</taxon>
    </lineage>
</organism>
<keyword evidence="3" id="KW-1185">Reference proteome</keyword>
<evidence type="ECO:0000259" key="1">
    <source>
        <dbReference type="Pfam" id="PF24494"/>
    </source>
</evidence>
<evidence type="ECO:0000313" key="2">
    <source>
        <dbReference type="EMBL" id="OAQ67912.1"/>
    </source>
</evidence>
<reference evidence="2 3" key="1">
    <citation type="journal article" date="2016" name="PLoS Pathog.">
        <title>Biosynthesis of antibiotic leucinostatins in bio-control fungus Purpureocillium lilacinum and their inhibition on phytophthora revealed by genome mining.</title>
        <authorList>
            <person name="Wang G."/>
            <person name="Liu Z."/>
            <person name="Lin R."/>
            <person name="Li E."/>
            <person name="Mao Z."/>
            <person name="Ling J."/>
            <person name="Yang Y."/>
            <person name="Yin W.B."/>
            <person name="Xie B."/>
        </authorList>
    </citation>
    <scope>NUCLEOTIDE SEQUENCE [LARGE SCALE GENOMIC DNA]</scope>
    <source>
        <strain evidence="2">170</strain>
    </source>
</reference>
<protein>
    <recommendedName>
        <fullName evidence="1">DUF7587 domain-containing protein</fullName>
    </recommendedName>
</protein>
<dbReference type="AlphaFoldDB" id="A0A179FQP9"/>
<feature type="domain" description="DUF7587" evidence="1">
    <location>
        <begin position="44"/>
        <end position="160"/>
    </location>
</feature>
<comment type="caution">
    <text evidence="2">The sequence shown here is derived from an EMBL/GenBank/DDBJ whole genome shotgun (WGS) entry which is preliminary data.</text>
</comment>
<dbReference type="EMBL" id="LSBJ02000003">
    <property type="protein sequence ID" value="OAQ67912.1"/>
    <property type="molecule type" value="Genomic_DNA"/>
</dbReference>